<accession>A0A9W9DJ12</accession>
<dbReference type="AlphaFoldDB" id="A0A9W9DJ12"/>
<feature type="compositionally biased region" description="Polar residues" evidence="1">
    <location>
        <begin position="51"/>
        <end position="64"/>
    </location>
</feature>
<sequence>MSRRHGLASSADGENIIGATDNTIKSGVTMHARKCKSDAAIAKVGAVISKPQTKSNATPTQASKSPALAIPSQEYRRGRAPSMDSDNDIDIEEDVLVHGGVNIDSEHQEEKTEEEDTINVELDEVPNEHAMYHEAGLQLEIEVTVVKNKIIRWMARTDIFLEQTTDPEKFPIKGKEIDEENKKKLGCPLTIEGLKQMCTASLIWSAEECGFEGENDIADRLENGDQTEYIEPMVSYVVQRVSLHRGALKSCTRTILAAVQSRDDTYDYTTKAKFPPEGLYTQWYTWIGVLKALEDRNKLAYHSYVHRLYVKALNFIELADHGSIQFRYIEAH</sequence>
<feature type="region of interest" description="Disordered" evidence="1">
    <location>
        <begin position="51"/>
        <end position="71"/>
    </location>
</feature>
<feature type="region of interest" description="Disordered" evidence="1">
    <location>
        <begin position="1"/>
        <end position="22"/>
    </location>
</feature>
<name>A0A9W9DJ12_9AGAR</name>
<comment type="caution">
    <text evidence="2">The sequence shown here is derived from an EMBL/GenBank/DDBJ whole genome shotgun (WGS) entry which is preliminary data.</text>
</comment>
<proteinExistence type="predicted"/>
<evidence type="ECO:0000313" key="2">
    <source>
        <dbReference type="EMBL" id="KAJ4471514.1"/>
    </source>
</evidence>
<reference evidence="2" key="1">
    <citation type="submission" date="2022-08" db="EMBL/GenBank/DDBJ databases">
        <title>A Global Phylogenomic Analysis of the Shiitake Genus Lentinula.</title>
        <authorList>
            <consortium name="DOE Joint Genome Institute"/>
            <person name="Sierra-Patev S."/>
            <person name="Min B."/>
            <person name="Naranjo-Ortiz M."/>
            <person name="Looney B."/>
            <person name="Konkel Z."/>
            <person name="Slot J.C."/>
            <person name="Sakamoto Y."/>
            <person name="Steenwyk J.L."/>
            <person name="Rokas A."/>
            <person name="Carro J."/>
            <person name="Camarero S."/>
            <person name="Ferreira P."/>
            <person name="Molpeceres G."/>
            <person name="Ruiz-Duenas F.J."/>
            <person name="Serrano A."/>
            <person name="Henrissat B."/>
            <person name="Drula E."/>
            <person name="Hughes K.W."/>
            <person name="Mata J.L."/>
            <person name="Ishikawa N.K."/>
            <person name="Vargas-Isla R."/>
            <person name="Ushijima S."/>
            <person name="Smith C.A."/>
            <person name="Ahrendt S."/>
            <person name="Andreopoulos W."/>
            <person name="He G."/>
            <person name="Labutti K."/>
            <person name="Lipzen A."/>
            <person name="Ng V."/>
            <person name="Riley R."/>
            <person name="Sandor L."/>
            <person name="Barry K."/>
            <person name="Martinez A.T."/>
            <person name="Xiao Y."/>
            <person name="Gibbons J.G."/>
            <person name="Terashima K."/>
            <person name="Grigoriev I.V."/>
            <person name="Hibbett D.S."/>
        </authorList>
    </citation>
    <scope>NUCLEOTIDE SEQUENCE</scope>
    <source>
        <strain evidence="2">JLM2183</strain>
    </source>
</reference>
<evidence type="ECO:0000256" key="1">
    <source>
        <dbReference type="SAM" id="MobiDB-lite"/>
    </source>
</evidence>
<dbReference type="EMBL" id="JAOTPV010000022">
    <property type="protein sequence ID" value="KAJ4471514.1"/>
    <property type="molecule type" value="Genomic_DNA"/>
</dbReference>
<protein>
    <submittedName>
        <fullName evidence="2">Uncharacterized protein</fullName>
    </submittedName>
</protein>
<keyword evidence="3" id="KW-1185">Reference proteome</keyword>
<gene>
    <name evidence="2" type="ORF">J3R30DRAFT_3407874</name>
</gene>
<dbReference type="OrthoDB" id="2961462at2759"/>
<dbReference type="Proteomes" id="UP001150266">
    <property type="component" value="Unassembled WGS sequence"/>
</dbReference>
<organism evidence="2 3">
    <name type="scientific">Lentinula aciculospora</name>
    <dbReference type="NCBI Taxonomy" id="153920"/>
    <lineage>
        <taxon>Eukaryota</taxon>
        <taxon>Fungi</taxon>
        <taxon>Dikarya</taxon>
        <taxon>Basidiomycota</taxon>
        <taxon>Agaricomycotina</taxon>
        <taxon>Agaricomycetes</taxon>
        <taxon>Agaricomycetidae</taxon>
        <taxon>Agaricales</taxon>
        <taxon>Marasmiineae</taxon>
        <taxon>Omphalotaceae</taxon>
        <taxon>Lentinula</taxon>
    </lineage>
</organism>
<evidence type="ECO:0000313" key="3">
    <source>
        <dbReference type="Proteomes" id="UP001150266"/>
    </source>
</evidence>